<dbReference type="Pfam" id="PF19616">
    <property type="entry name" value="DUF6121"/>
    <property type="match status" value="1"/>
</dbReference>
<dbReference type="Proteomes" id="UP000662814">
    <property type="component" value="Chromosome"/>
</dbReference>
<keyword evidence="3" id="KW-1185">Reference proteome</keyword>
<sequence>MDPNEARDPRLIALAQTAFTVALYLALVIACFGILSLLTDTDVIDLDASLLLGPSMIATSVVVVALRIVNVAVRLVQERERGDLALRVPLLGGLLTGTLALLGYVVVGGMLQAVGLHDPDVLVSFALHELLRPYSLALGVLAMLVHIAFVVMIALGGDEPKRPLWPWEKD</sequence>
<evidence type="ECO:0000313" key="2">
    <source>
        <dbReference type="EMBL" id="QPZ39122.1"/>
    </source>
</evidence>
<gene>
    <name evidence="2" type="ORF">HCR76_03350</name>
</gene>
<keyword evidence="1" id="KW-0472">Membrane</keyword>
<dbReference type="PROSITE" id="PS51257">
    <property type="entry name" value="PROKAR_LIPOPROTEIN"/>
    <property type="match status" value="1"/>
</dbReference>
<dbReference type="RefSeq" id="WP_166988228.1">
    <property type="nucleotide sequence ID" value="NZ_CP061169.1"/>
</dbReference>
<keyword evidence="1" id="KW-1133">Transmembrane helix</keyword>
<evidence type="ECO:0000313" key="3">
    <source>
        <dbReference type="Proteomes" id="UP000662814"/>
    </source>
</evidence>
<organism evidence="2 3">
    <name type="scientific">Paramicrobacterium chengjingii</name>
    <dbReference type="NCBI Taxonomy" id="2769067"/>
    <lineage>
        <taxon>Bacteria</taxon>
        <taxon>Bacillati</taxon>
        <taxon>Actinomycetota</taxon>
        <taxon>Actinomycetes</taxon>
        <taxon>Micrococcales</taxon>
        <taxon>Microbacteriaceae</taxon>
        <taxon>Paramicrobacterium</taxon>
    </lineage>
</organism>
<feature type="transmembrane region" description="Helical" evidence="1">
    <location>
        <begin position="134"/>
        <end position="155"/>
    </location>
</feature>
<name>A0ABX6YLA6_9MICO</name>
<evidence type="ECO:0008006" key="4">
    <source>
        <dbReference type="Google" id="ProtNLM"/>
    </source>
</evidence>
<keyword evidence="1" id="KW-0812">Transmembrane</keyword>
<feature type="transmembrane region" description="Helical" evidence="1">
    <location>
        <begin position="50"/>
        <end position="69"/>
    </location>
</feature>
<reference evidence="2 3" key="1">
    <citation type="submission" date="2020-12" db="EMBL/GenBank/DDBJ databases">
        <title>Microbacterium sp. HY060.</title>
        <authorList>
            <person name="Zhou J."/>
        </authorList>
    </citation>
    <scope>NUCLEOTIDE SEQUENCE [LARGE SCALE GENOMIC DNA]</scope>
    <source>
        <strain evidence="2 3">HY60</strain>
    </source>
</reference>
<feature type="transmembrane region" description="Helical" evidence="1">
    <location>
        <begin position="90"/>
        <end position="114"/>
    </location>
</feature>
<proteinExistence type="predicted"/>
<protein>
    <recommendedName>
        <fullName evidence="4">TRAP transporter small permease</fullName>
    </recommendedName>
</protein>
<dbReference type="InterPro" id="IPR046124">
    <property type="entry name" value="DUF6121"/>
</dbReference>
<accession>A0ABX6YLA6</accession>
<evidence type="ECO:0000256" key="1">
    <source>
        <dbReference type="SAM" id="Phobius"/>
    </source>
</evidence>
<feature type="transmembrane region" description="Helical" evidence="1">
    <location>
        <begin position="12"/>
        <end position="38"/>
    </location>
</feature>
<dbReference type="EMBL" id="CP061169">
    <property type="protein sequence ID" value="QPZ39122.1"/>
    <property type="molecule type" value="Genomic_DNA"/>
</dbReference>